<dbReference type="SUPFAM" id="SSF50998">
    <property type="entry name" value="Quinoprotein alcohol dehydrogenase-like"/>
    <property type="match status" value="1"/>
</dbReference>
<dbReference type="InterPro" id="IPR006311">
    <property type="entry name" value="TAT_signal"/>
</dbReference>
<reference evidence="2" key="1">
    <citation type="submission" date="2020-02" db="EMBL/GenBank/DDBJ databases">
        <authorList>
            <person name="Meier V. D."/>
        </authorList>
    </citation>
    <scope>NUCLEOTIDE SEQUENCE</scope>
    <source>
        <strain evidence="2">AVDCRST_MAG22</strain>
    </source>
</reference>
<dbReference type="AlphaFoldDB" id="A0A6J4PJ56"/>
<accession>A0A6J4PJ56</accession>
<name>A0A6J4PJ56_9ACTN</name>
<organism evidence="2">
    <name type="scientific">uncultured Rubrobacteraceae bacterium</name>
    <dbReference type="NCBI Taxonomy" id="349277"/>
    <lineage>
        <taxon>Bacteria</taxon>
        <taxon>Bacillati</taxon>
        <taxon>Actinomycetota</taxon>
        <taxon>Rubrobacteria</taxon>
        <taxon>Rubrobacterales</taxon>
        <taxon>Rubrobacteraceae</taxon>
        <taxon>environmental samples</taxon>
    </lineage>
</organism>
<dbReference type="NCBIfam" id="TIGR01409">
    <property type="entry name" value="TAT_signal_seq"/>
    <property type="match status" value="1"/>
</dbReference>
<sequence length="513" mass="55263">MDRARGGVGARVTRRDFLRAAGAGVAWVALSGTLGCDPAEEDRAGASPSKAEESVRGLPAARSGETRVFRSRPDLNPPTVTVDTPANGTVPGHVFVAPKKGPGQDGPMILDNDGQPVWFRPVRGEEHDSMDFKAQRYRGEPVITWWEGVHGAYGRGEHVILDAAYREIARVRAGNGLAGDHHEFLMTERDTALITIYAEVPHDLSSLGGPADGTVLDGIVQEIDIDTGRVLFQWHSLDHVPVDATYGDLPDDPAAAFDYFHINSVDVDDDDNLLVSARRTFAVYKIDRESGEVLWRLGGKESDFEMGEGTETLYQHDARRQPDGTITLFDNGGMYVSEESRVVEIQPNEDDMTATLVREYTHPEGVLAPTQGNAQRLPNGNLFVGWGSEPVFSEFSEDGGLLFNARLPAEVESYRAFRHPWTGRPDTLPTLAAVPTPDGGVTLYASWNGATEVESWEVLAGPALDGLEPVGSVPRSGFETAIAVRTGEALLAVRALDGAGGALGTSSAVNIRG</sequence>
<dbReference type="PANTHER" id="PTHR35340:SF5">
    <property type="entry name" value="ASST-DOMAIN-CONTAINING PROTEIN"/>
    <property type="match status" value="1"/>
</dbReference>
<proteinExistence type="predicted"/>
<dbReference type="InterPro" id="IPR039535">
    <property type="entry name" value="ASST-like"/>
</dbReference>
<evidence type="ECO:0000313" key="2">
    <source>
        <dbReference type="EMBL" id="CAA9411692.1"/>
    </source>
</evidence>
<dbReference type="PANTHER" id="PTHR35340">
    <property type="entry name" value="PQQ ENZYME REPEAT PROTEIN-RELATED"/>
    <property type="match status" value="1"/>
</dbReference>
<dbReference type="EMBL" id="CADCUV010000077">
    <property type="protein sequence ID" value="CAA9411692.1"/>
    <property type="molecule type" value="Genomic_DNA"/>
</dbReference>
<dbReference type="InterPro" id="IPR019546">
    <property type="entry name" value="TAT_signal_bac_arc"/>
</dbReference>
<evidence type="ECO:0008006" key="3">
    <source>
        <dbReference type="Google" id="ProtNLM"/>
    </source>
</evidence>
<feature type="compositionally biased region" description="Polar residues" evidence="1">
    <location>
        <begin position="78"/>
        <end position="87"/>
    </location>
</feature>
<feature type="compositionally biased region" description="Basic and acidic residues" evidence="1">
    <location>
        <begin position="64"/>
        <end position="73"/>
    </location>
</feature>
<feature type="region of interest" description="Disordered" evidence="1">
    <location>
        <begin position="39"/>
        <end position="91"/>
    </location>
</feature>
<dbReference type="PROSITE" id="PS51318">
    <property type="entry name" value="TAT"/>
    <property type="match status" value="1"/>
</dbReference>
<dbReference type="InterPro" id="IPR011047">
    <property type="entry name" value="Quinoprotein_ADH-like_sf"/>
</dbReference>
<evidence type="ECO:0000256" key="1">
    <source>
        <dbReference type="SAM" id="MobiDB-lite"/>
    </source>
</evidence>
<protein>
    <recommendedName>
        <fullName evidence="3">ArsR family transcriptional regulator</fullName>
    </recommendedName>
</protein>
<dbReference type="InterPro" id="IPR053143">
    <property type="entry name" value="Arylsulfate_ST"/>
</dbReference>
<dbReference type="Pfam" id="PF14269">
    <property type="entry name" value="Arylsulfotran_2"/>
    <property type="match status" value="1"/>
</dbReference>
<gene>
    <name evidence="2" type="ORF">AVDCRST_MAG22-1953</name>
</gene>